<comment type="function">
    <text evidence="2">Catalyzes the hydrolysis of 5-hydroxyisourate (HIU) to 2-oxo-4-hydroxy-4-carboxy-5-ureidoimidazoline (OHCU).</text>
</comment>
<evidence type="ECO:0000256" key="2">
    <source>
        <dbReference type="ARBA" id="ARBA00002704"/>
    </source>
</evidence>
<evidence type="ECO:0000256" key="8">
    <source>
        <dbReference type="SAM" id="MobiDB-lite"/>
    </source>
</evidence>
<feature type="region of interest" description="Disordered" evidence="8">
    <location>
        <begin position="82"/>
        <end position="120"/>
    </location>
</feature>
<dbReference type="Pfam" id="PF00576">
    <property type="entry name" value="Transthyretin"/>
    <property type="match status" value="1"/>
</dbReference>
<evidence type="ECO:0000313" key="10">
    <source>
        <dbReference type="EMBL" id="KAF2762508.1"/>
    </source>
</evidence>
<dbReference type="PANTHER" id="PTHR10395">
    <property type="entry name" value="URICASE AND TRANSTHYRETIN-RELATED"/>
    <property type="match status" value="1"/>
</dbReference>
<gene>
    <name evidence="10" type="ORF">EJ05DRAFT_481441</name>
</gene>
<keyword evidence="11" id="KW-1185">Reference proteome</keyword>
<dbReference type="EC" id="3.5.2.17" evidence="5"/>
<dbReference type="AlphaFoldDB" id="A0A6A6WI91"/>
<evidence type="ECO:0000256" key="1">
    <source>
        <dbReference type="ARBA" id="ARBA00001043"/>
    </source>
</evidence>
<dbReference type="Proteomes" id="UP000799437">
    <property type="component" value="Unassembled WGS sequence"/>
</dbReference>
<feature type="compositionally biased region" description="Polar residues" evidence="8">
    <location>
        <begin position="86"/>
        <end position="96"/>
    </location>
</feature>
<reference evidence="10" key="1">
    <citation type="journal article" date="2020" name="Stud. Mycol.">
        <title>101 Dothideomycetes genomes: a test case for predicting lifestyles and emergence of pathogens.</title>
        <authorList>
            <person name="Haridas S."/>
            <person name="Albert R."/>
            <person name="Binder M."/>
            <person name="Bloem J."/>
            <person name="Labutti K."/>
            <person name="Salamov A."/>
            <person name="Andreopoulos B."/>
            <person name="Baker S."/>
            <person name="Barry K."/>
            <person name="Bills G."/>
            <person name="Bluhm B."/>
            <person name="Cannon C."/>
            <person name="Castanera R."/>
            <person name="Culley D."/>
            <person name="Daum C."/>
            <person name="Ezra D."/>
            <person name="Gonzalez J."/>
            <person name="Henrissat B."/>
            <person name="Kuo A."/>
            <person name="Liang C."/>
            <person name="Lipzen A."/>
            <person name="Lutzoni F."/>
            <person name="Magnuson J."/>
            <person name="Mondo S."/>
            <person name="Nolan M."/>
            <person name="Ohm R."/>
            <person name="Pangilinan J."/>
            <person name="Park H.-J."/>
            <person name="Ramirez L."/>
            <person name="Alfaro M."/>
            <person name="Sun H."/>
            <person name="Tritt A."/>
            <person name="Yoshinaga Y."/>
            <person name="Zwiers L.-H."/>
            <person name="Turgeon B."/>
            <person name="Goodwin S."/>
            <person name="Spatafora J."/>
            <person name="Crous P."/>
            <person name="Grigoriev I."/>
        </authorList>
    </citation>
    <scope>NUCLEOTIDE SEQUENCE</scope>
    <source>
        <strain evidence="10">CBS 121739</strain>
    </source>
</reference>
<dbReference type="InterPro" id="IPR023418">
    <property type="entry name" value="Thyroxine_BS"/>
</dbReference>
<keyword evidence="6" id="KW-0659">Purine metabolism</keyword>
<evidence type="ECO:0000256" key="6">
    <source>
        <dbReference type="ARBA" id="ARBA00022631"/>
    </source>
</evidence>
<comment type="catalytic activity">
    <reaction evidence="1">
        <text>5-hydroxyisourate + H2O = 5-hydroxy-2-oxo-4-ureido-2,5-dihydro-1H-imidazole-5-carboxylate + H(+)</text>
        <dbReference type="Rhea" id="RHEA:23736"/>
        <dbReference type="ChEBI" id="CHEBI:15377"/>
        <dbReference type="ChEBI" id="CHEBI:15378"/>
        <dbReference type="ChEBI" id="CHEBI:18072"/>
        <dbReference type="ChEBI" id="CHEBI:58639"/>
        <dbReference type="EC" id="3.5.2.17"/>
    </reaction>
</comment>
<dbReference type="GeneID" id="54486126"/>
<keyword evidence="7 10" id="KW-0378">Hydrolase</keyword>
<dbReference type="CDD" id="cd05822">
    <property type="entry name" value="TLP_HIUase"/>
    <property type="match status" value="1"/>
</dbReference>
<dbReference type="Gene3D" id="2.60.40.180">
    <property type="entry name" value="Transthyretin/hydroxyisourate hydrolase domain"/>
    <property type="match status" value="1"/>
</dbReference>
<organism evidence="10 11">
    <name type="scientific">Pseudovirgaria hyperparasitica</name>
    <dbReference type="NCBI Taxonomy" id="470096"/>
    <lineage>
        <taxon>Eukaryota</taxon>
        <taxon>Fungi</taxon>
        <taxon>Dikarya</taxon>
        <taxon>Ascomycota</taxon>
        <taxon>Pezizomycotina</taxon>
        <taxon>Dothideomycetes</taxon>
        <taxon>Dothideomycetes incertae sedis</taxon>
        <taxon>Acrospermales</taxon>
        <taxon>Acrospermaceae</taxon>
        <taxon>Pseudovirgaria</taxon>
    </lineage>
</organism>
<dbReference type="InterPro" id="IPR014306">
    <property type="entry name" value="Hydroxyisourate_hydrolase"/>
</dbReference>
<evidence type="ECO:0000256" key="7">
    <source>
        <dbReference type="ARBA" id="ARBA00022801"/>
    </source>
</evidence>
<proteinExistence type="inferred from homology"/>
<dbReference type="OrthoDB" id="10265230at2759"/>
<evidence type="ECO:0000259" key="9">
    <source>
        <dbReference type="Pfam" id="PF00576"/>
    </source>
</evidence>
<dbReference type="GO" id="GO:0006144">
    <property type="term" value="P:purine nucleobase metabolic process"/>
    <property type="evidence" value="ECO:0007669"/>
    <property type="project" value="UniProtKB-KW"/>
</dbReference>
<dbReference type="PROSITE" id="PS00768">
    <property type="entry name" value="TRANSTHYRETIN_1"/>
    <property type="match status" value="1"/>
</dbReference>
<dbReference type="GO" id="GO:0033971">
    <property type="term" value="F:hydroxyisourate hydrolase activity"/>
    <property type="evidence" value="ECO:0007669"/>
    <property type="project" value="UniProtKB-EC"/>
</dbReference>
<protein>
    <recommendedName>
        <fullName evidence="5">hydroxyisourate hydrolase</fullName>
        <ecNumber evidence="5">3.5.2.17</ecNumber>
    </recommendedName>
</protein>
<dbReference type="NCBIfam" id="TIGR02962">
    <property type="entry name" value="hdxy_isourate"/>
    <property type="match status" value="1"/>
</dbReference>
<comment type="subunit">
    <text evidence="4">Homotetramer.</text>
</comment>
<dbReference type="SUPFAM" id="SSF49472">
    <property type="entry name" value="Transthyretin (synonym: prealbumin)"/>
    <property type="match status" value="1"/>
</dbReference>
<evidence type="ECO:0000313" key="11">
    <source>
        <dbReference type="Proteomes" id="UP000799437"/>
    </source>
</evidence>
<feature type="compositionally biased region" description="Low complexity" evidence="8">
    <location>
        <begin position="97"/>
        <end position="118"/>
    </location>
</feature>
<name>A0A6A6WI91_9PEZI</name>
<dbReference type="EMBL" id="ML996565">
    <property type="protein sequence ID" value="KAF2762508.1"/>
    <property type="molecule type" value="Genomic_DNA"/>
</dbReference>
<evidence type="ECO:0000256" key="3">
    <source>
        <dbReference type="ARBA" id="ARBA00009850"/>
    </source>
</evidence>
<comment type="similarity">
    <text evidence="3">Belongs to the transthyretin family. 5-hydroxyisourate hydrolase subfamily.</text>
</comment>
<evidence type="ECO:0000256" key="5">
    <source>
        <dbReference type="ARBA" id="ARBA00012609"/>
    </source>
</evidence>
<accession>A0A6A6WI91</accession>
<dbReference type="RefSeq" id="XP_033604959.1">
    <property type="nucleotide sequence ID" value="XM_033745072.1"/>
</dbReference>
<evidence type="ECO:0000256" key="4">
    <source>
        <dbReference type="ARBA" id="ARBA00011881"/>
    </source>
</evidence>
<feature type="domain" description="Transthyretin/hydroxyisourate hydrolase" evidence="9">
    <location>
        <begin position="122"/>
        <end position="244"/>
    </location>
</feature>
<dbReference type="PANTHER" id="PTHR10395:SF7">
    <property type="entry name" value="5-HYDROXYISOURATE HYDROLASE"/>
    <property type="match status" value="1"/>
</dbReference>
<dbReference type="InterPro" id="IPR036817">
    <property type="entry name" value="Transthyretin/HIU_hydrolase_sf"/>
</dbReference>
<sequence length="245" mass="27040">MEREDDDQVRGYEIALVAEGRSRTGQPAAIPLPLCSGARTRRQHWTTLTRSHTRSHRTITRVMSEAPASIATPSDRIQALTRHLSHSQSQHNNPLDSPSEQTTSSTPPSSSEATMATARPPITCHVLDTTTGRPGAGIEVTLTCHSPQAAVSGIFSATTNSDGRVTAWTQTPAQSPPVELQEIYERVPEDTLWTLTFTTGPYYAQKGIKPFFPEVDLKFMVRKKAEHYHVPLLLGPYNYTTYRGS</sequence>
<dbReference type="InterPro" id="IPR023416">
    <property type="entry name" value="Transthyretin/HIU_hydrolase_d"/>
</dbReference>